<comment type="caution">
    <text evidence="2">The sequence shown here is derived from an EMBL/GenBank/DDBJ whole genome shotgun (WGS) entry which is preliminary data.</text>
</comment>
<proteinExistence type="predicted"/>
<feature type="compositionally biased region" description="Basic and acidic residues" evidence="1">
    <location>
        <begin position="1005"/>
        <end position="1033"/>
    </location>
</feature>
<evidence type="ECO:0000313" key="3">
    <source>
        <dbReference type="Proteomes" id="UP000324800"/>
    </source>
</evidence>
<dbReference type="Proteomes" id="UP000324800">
    <property type="component" value="Unassembled WGS sequence"/>
</dbReference>
<dbReference type="EMBL" id="SNRW01000329">
    <property type="protein sequence ID" value="KAA6401829.1"/>
    <property type="molecule type" value="Genomic_DNA"/>
</dbReference>
<feature type="compositionally biased region" description="Basic and acidic residues" evidence="1">
    <location>
        <begin position="711"/>
        <end position="730"/>
    </location>
</feature>
<organism evidence="2 3">
    <name type="scientific">Streblomastix strix</name>
    <dbReference type="NCBI Taxonomy" id="222440"/>
    <lineage>
        <taxon>Eukaryota</taxon>
        <taxon>Metamonada</taxon>
        <taxon>Preaxostyla</taxon>
        <taxon>Oxymonadida</taxon>
        <taxon>Streblomastigidae</taxon>
        <taxon>Streblomastix</taxon>
    </lineage>
</organism>
<feature type="compositionally biased region" description="Basic and acidic residues" evidence="1">
    <location>
        <begin position="651"/>
        <end position="662"/>
    </location>
</feature>
<dbReference type="AlphaFoldDB" id="A0A5J4X5M8"/>
<dbReference type="OrthoDB" id="10689956at2759"/>
<feature type="region of interest" description="Disordered" evidence="1">
    <location>
        <begin position="711"/>
        <end position="752"/>
    </location>
</feature>
<evidence type="ECO:0000313" key="2">
    <source>
        <dbReference type="EMBL" id="KAA6401829.1"/>
    </source>
</evidence>
<accession>A0A5J4X5M8</accession>
<evidence type="ECO:0000256" key="1">
    <source>
        <dbReference type="SAM" id="MobiDB-lite"/>
    </source>
</evidence>
<protein>
    <submittedName>
        <fullName evidence="2">Uncharacterized protein</fullName>
    </submittedName>
</protein>
<gene>
    <name evidence="2" type="ORF">EZS28_002651</name>
</gene>
<dbReference type="InterPro" id="IPR009011">
    <property type="entry name" value="Man6P_isomerase_rcpt-bd_dom_sf"/>
</dbReference>
<feature type="compositionally biased region" description="Basic and acidic residues" evidence="1">
    <location>
        <begin position="739"/>
        <end position="752"/>
    </location>
</feature>
<dbReference type="Gene3D" id="2.70.130.10">
    <property type="entry name" value="Mannose-6-phosphate receptor binding domain"/>
    <property type="match status" value="1"/>
</dbReference>
<sequence>MLVLALILAVDCQEQIDFIPLLQRDEGPTIENALFISSEPVNEQNVPADSVFLPLGDDLYSCVFPSTDTLPSQAFDIDSVVGRVPSNLLRKQKGTKGQQASRGHQFPNSSLYNMIIPSKEYFPNFWIPSELRVKSSTFAVDNPRDNLLISNSRNISKLREKGKKLTQSKNKLNSPFDEAVDAIKRLRNVQNGEGNPWVYAEQVLYTLDPNRYMRLSLHDEKVGGHLISEPKFQQGPNNDQYERGSWIGAPHLPLGSTEVFLGWNGGEFALREIEVSNNETLHLAQISLPGWRRNDTVDAISLLEYEDEMRWNQIHSQAGNSSISMPNKVKNFGWIKTQRYELQQLKNNLISARRSFHKWHQIGREKRKVKYLAQHFMNGNRTSPLFLLKRHRGGNGEYYYRSIGDHQFDDYPNNVLQQSEVRYFCSAQDYIDQRLQYNHKFEETPEITEIFRISPARHIIWVAVPELCFIEGFSPLSPQSAAIYDTRNYITKGKVNKQKKENSGKQLLQFNSSEIWPVIKSAEEADIRLKQYEENKWDQMLKKFELNGKLYDNSDDEKTQVFKKMFEEQMEQLLKDSGIADLSKIKIKILNEDSEFEESELSEQNERDIKTRIIIDNTGNEDIWYDLQYSGKDDEQKKEQSNTNNKNNDQPLHHSNQDKNGKDSFNNQIAYFAAKNKIGVHHPLIRQPRRHHFLDGAEVDTLIDFNYEEERMKEREKEIRQEREERDKLKNMKKKEKKKEKGKEKEKEKETISADSLGINDIQPNGERMRWPKDVAYEFNHYYPRSSKNIMNWTEIDFLGDLDYLTLVQWSTGYWNYYIVGDKVMQVHWRLMGGKEGTIDDMNGSSVNIINELGQFSGFGKKMKYGDAIKKYGEMGNPRNTPRDDWMENMNEDGEYYNDIGEGNQSFIHKQKEKKDIYSPILNKVVHETIPQLYREPYFSIYFTRNGTKRSVLFEDWVNDAELQPVDFDSFEEPAPTNKKSQAYIDWKEREKWRHRRLEKKQKAKQTEKEKKEKQKNKEQFKDNQQRYKDDKQIPNQYSALPRGSEVRIYCDPQANIPVLRSVDESKAMHYVFEVATDRLCNHPRYAKVELSQEGKKYTDQRDIMGKHGYYTDENQHLSRGWRIDKKLRTAGICYPIKRDNKNSKQNNGEIFPTDGAGYHTKFKDKEAEQYTNQSPVRRIMSLQGLTPSTRSSSSSFYTNSLSNNPLSSTHAFALGHIAQLLQHLQLVGVIGLWRIQYYNNMPLIEITTTINDIPTIIRTELDFDFWKLSSKTGFRL</sequence>
<feature type="compositionally biased region" description="Polar residues" evidence="1">
    <location>
        <begin position="641"/>
        <end position="650"/>
    </location>
</feature>
<feature type="region of interest" description="Disordered" evidence="1">
    <location>
        <begin position="996"/>
        <end position="1039"/>
    </location>
</feature>
<reference evidence="2 3" key="1">
    <citation type="submission" date="2019-03" db="EMBL/GenBank/DDBJ databases">
        <title>Single cell metagenomics reveals metabolic interactions within the superorganism composed of flagellate Streblomastix strix and complex community of Bacteroidetes bacteria on its surface.</title>
        <authorList>
            <person name="Treitli S.C."/>
            <person name="Kolisko M."/>
            <person name="Husnik F."/>
            <person name="Keeling P."/>
            <person name="Hampl V."/>
        </authorList>
    </citation>
    <scope>NUCLEOTIDE SEQUENCE [LARGE SCALE GENOMIC DNA]</scope>
    <source>
        <strain evidence="2">ST1C</strain>
    </source>
</reference>
<name>A0A5J4X5M8_9EUKA</name>
<feature type="region of interest" description="Disordered" evidence="1">
    <location>
        <begin position="632"/>
        <end position="664"/>
    </location>
</feature>